<dbReference type="Proteomes" id="UP000234845">
    <property type="component" value="Unassembled WGS sequence"/>
</dbReference>
<organism evidence="2 3">
    <name type="scientific">Kineobactrum sediminis</name>
    <dbReference type="NCBI Taxonomy" id="1905677"/>
    <lineage>
        <taxon>Bacteria</taxon>
        <taxon>Pseudomonadati</taxon>
        <taxon>Pseudomonadota</taxon>
        <taxon>Gammaproteobacteria</taxon>
        <taxon>Cellvibrionales</taxon>
        <taxon>Halieaceae</taxon>
        <taxon>Kineobactrum</taxon>
    </lineage>
</organism>
<dbReference type="RefSeq" id="WP_101521963.1">
    <property type="nucleotide sequence ID" value="NZ_PKLZ01000009.1"/>
</dbReference>
<feature type="domain" description="SnoaL-like" evidence="1">
    <location>
        <begin position="9"/>
        <end position="115"/>
    </location>
</feature>
<dbReference type="SUPFAM" id="SSF54427">
    <property type="entry name" value="NTF2-like"/>
    <property type="match status" value="1"/>
</dbReference>
<evidence type="ECO:0000259" key="1">
    <source>
        <dbReference type="Pfam" id="PF12680"/>
    </source>
</evidence>
<dbReference type="Pfam" id="PF12680">
    <property type="entry name" value="SnoaL_2"/>
    <property type="match status" value="1"/>
</dbReference>
<proteinExistence type="predicted"/>
<dbReference type="Gene3D" id="3.10.450.50">
    <property type="match status" value="1"/>
</dbReference>
<reference evidence="3" key="1">
    <citation type="submission" date="2017-11" db="EMBL/GenBank/DDBJ databases">
        <title>The draft genome sequence of Chromatocurvus sp. F02.</title>
        <authorList>
            <person name="Du Z.-J."/>
            <person name="Chang Y.-Q."/>
        </authorList>
    </citation>
    <scope>NUCLEOTIDE SEQUENCE [LARGE SCALE GENOMIC DNA]</scope>
    <source>
        <strain evidence="3">F02</strain>
    </source>
</reference>
<dbReference type="PANTHER" id="PTHR41252:SF1">
    <property type="entry name" value="BLR2505 PROTEIN"/>
    <property type="match status" value="1"/>
</dbReference>
<evidence type="ECO:0000313" key="2">
    <source>
        <dbReference type="EMBL" id="PLW82028.1"/>
    </source>
</evidence>
<dbReference type="AlphaFoldDB" id="A0A2N5Y0V8"/>
<comment type="caution">
    <text evidence="2">The sequence shown here is derived from an EMBL/GenBank/DDBJ whole genome shotgun (WGS) entry which is preliminary data.</text>
</comment>
<evidence type="ECO:0000313" key="3">
    <source>
        <dbReference type="Proteomes" id="UP000234845"/>
    </source>
</evidence>
<keyword evidence="3" id="KW-1185">Reference proteome</keyword>
<dbReference type="InterPro" id="IPR032710">
    <property type="entry name" value="NTF2-like_dom_sf"/>
</dbReference>
<dbReference type="InterPro" id="IPR037401">
    <property type="entry name" value="SnoaL-like"/>
</dbReference>
<name>A0A2N5Y0V8_9GAMM</name>
<accession>A0A2N5Y0V8</accession>
<sequence length="132" mass="14483">MSTFNKAVVKQFLEAAQAGDTATTKQLLHPDVRVIEADSLPFGGIVTGFDGFSRLVRQVFTTFAETAVTVQEYLADGDSVVVLATMTGKSKASGESFRMPIAEIWRLREGRIVEIQPFYHDTQKINAMAKAP</sequence>
<dbReference type="PANTHER" id="PTHR41252">
    <property type="entry name" value="BLR2505 PROTEIN"/>
    <property type="match status" value="1"/>
</dbReference>
<dbReference type="EMBL" id="PKLZ01000009">
    <property type="protein sequence ID" value="PLW82028.1"/>
    <property type="molecule type" value="Genomic_DNA"/>
</dbReference>
<dbReference type="OrthoDB" id="8451859at2"/>
<gene>
    <name evidence="2" type="ORF">CWI75_13175</name>
</gene>
<protein>
    <recommendedName>
        <fullName evidence="1">SnoaL-like domain-containing protein</fullName>
    </recommendedName>
</protein>